<name>A0A8C7YBD3_9TELE</name>
<dbReference type="SUPFAM" id="SSF56436">
    <property type="entry name" value="C-type lectin-like"/>
    <property type="match status" value="1"/>
</dbReference>
<reference evidence="3" key="2">
    <citation type="submission" date="2025-09" db="UniProtKB">
        <authorList>
            <consortium name="Ensembl"/>
        </authorList>
    </citation>
    <scope>IDENTIFICATION</scope>
</reference>
<dbReference type="PROSITE" id="PS50041">
    <property type="entry name" value="C_TYPE_LECTIN_2"/>
    <property type="match status" value="1"/>
</dbReference>
<feature type="domain" description="C-type lectin" evidence="2">
    <location>
        <begin position="13"/>
        <end position="118"/>
    </location>
</feature>
<organism evidence="3 4">
    <name type="scientific">Oryzias sinensis</name>
    <name type="common">Chinese medaka</name>
    <dbReference type="NCBI Taxonomy" id="183150"/>
    <lineage>
        <taxon>Eukaryota</taxon>
        <taxon>Metazoa</taxon>
        <taxon>Chordata</taxon>
        <taxon>Craniata</taxon>
        <taxon>Vertebrata</taxon>
        <taxon>Euteleostomi</taxon>
        <taxon>Actinopterygii</taxon>
        <taxon>Neopterygii</taxon>
        <taxon>Teleostei</taxon>
        <taxon>Neoteleostei</taxon>
        <taxon>Acanthomorphata</taxon>
        <taxon>Ovalentaria</taxon>
        <taxon>Atherinomorphae</taxon>
        <taxon>Beloniformes</taxon>
        <taxon>Adrianichthyidae</taxon>
        <taxon>Oryziinae</taxon>
        <taxon>Oryzias</taxon>
    </lineage>
</organism>
<dbReference type="InterPro" id="IPR016186">
    <property type="entry name" value="C-type_lectin-like/link_sf"/>
</dbReference>
<dbReference type="Gene3D" id="3.10.100.10">
    <property type="entry name" value="Mannose-Binding Protein A, subunit A"/>
    <property type="match status" value="1"/>
</dbReference>
<dbReference type="SMART" id="SM00034">
    <property type="entry name" value="CLECT"/>
    <property type="match status" value="1"/>
</dbReference>
<reference evidence="3" key="1">
    <citation type="submission" date="2025-08" db="UniProtKB">
        <authorList>
            <consortium name="Ensembl"/>
        </authorList>
    </citation>
    <scope>IDENTIFICATION</scope>
</reference>
<sequence>MCVFFYVFADTVSGSPSYILIYTPLNWTDAQKYCRQNYLDLASIRNIVENNIIEALAGSEWVWIGLHRQRVWSDGSQSVFQYNIVVQQGSTGEKCISVEKSRQWSNNDCSSQFPFICYKSGMYVHCTDYNSAFYCC</sequence>
<dbReference type="InterPro" id="IPR018378">
    <property type="entry name" value="C-type_lectin_CS"/>
</dbReference>
<evidence type="ECO:0000313" key="3">
    <source>
        <dbReference type="Ensembl" id="ENSOSIP00000026157.1"/>
    </source>
</evidence>
<evidence type="ECO:0000256" key="1">
    <source>
        <dbReference type="ARBA" id="ARBA00023157"/>
    </source>
</evidence>
<keyword evidence="1" id="KW-1015">Disulfide bond</keyword>
<dbReference type="InterPro" id="IPR001304">
    <property type="entry name" value="C-type_lectin-like"/>
</dbReference>
<dbReference type="Ensembl" id="ENSOSIT00000027578.1">
    <property type="protein sequence ID" value="ENSOSIP00000026157.1"/>
    <property type="gene ID" value="ENSOSIG00000013737.1"/>
</dbReference>
<dbReference type="AlphaFoldDB" id="A0A8C7YBD3"/>
<dbReference type="GeneTree" id="ENSGT00940000174504"/>
<dbReference type="Pfam" id="PF00059">
    <property type="entry name" value="Lectin_C"/>
    <property type="match status" value="1"/>
</dbReference>
<proteinExistence type="predicted"/>
<evidence type="ECO:0000313" key="4">
    <source>
        <dbReference type="Proteomes" id="UP000694383"/>
    </source>
</evidence>
<dbReference type="InterPro" id="IPR016187">
    <property type="entry name" value="CTDL_fold"/>
</dbReference>
<dbReference type="PROSITE" id="PS00615">
    <property type="entry name" value="C_TYPE_LECTIN_1"/>
    <property type="match status" value="1"/>
</dbReference>
<dbReference type="PANTHER" id="PTHR45784:SF3">
    <property type="entry name" value="C-TYPE LECTIN DOMAIN FAMILY 4 MEMBER K-LIKE-RELATED"/>
    <property type="match status" value="1"/>
</dbReference>
<dbReference type="Proteomes" id="UP000694383">
    <property type="component" value="Unplaced"/>
</dbReference>
<accession>A0A8C7YBD3</accession>
<evidence type="ECO:0000259" key="2">
    <source>
        <dbReference type="PROSITE" id="PS50041"/>
    </source>
</evidence>
<protein>
    <recommendedName>
        <fullName evidence="2">C-type lectin domain-containing protein</fullName>
    </recommendedName>
</protein>
<dbReference type="PANTHER" id="PTHR45784">
    <property type="entry name" value="C-TYPE LECTIN DOMAIN FAMILY 20 MEMBER A-RELATED"/>
    <property type="match status" value="1"/>
</dbReference>
<keyword evidence="4" id="KW-1185">Reference proteome</keyword>